<dbReference type="PANTHER" id="PTHR43633:SF1">
    <property type="entry name" value="ALCOHOL DEHYDROGENASE YQHD"/>
    <property type="match status" value="1"/>
</dbReference>
<dbReference type="RefSeq" id="WP_116224733.1">
    <property type="nucleotide sequence ID" value="NZ_AP018437.1"/>
</dbReference>
<dbReference type="Gene3D" id="3.40.50.1970">
    <property type="match status" value="1"/>
</dbReference>
<dbReference type="OrthoDB" id="9801156at2"/>
<dbReference type="Pfam" id="PF25137">
    <property type="entry name" value="ADH_Fe_C"/>
    <property type="match status" value="1"/>
</dbReference>
<evidence type="ECO:0000313" key="4">
    <source>
        <dbReference type="EMBL" id="REG11611.1"/>
    </source>
</evidence>
<accession>A0A347ZRA4</accession>
<evidence type="ECO:0000256" key="1">
    <source>
        <dbReference type="ARBA" id="ARBA00023002"/>
    </source>
</evidence>
<dbReference type="AlphaFoldDB" id="A0A347ZRA4"/>
<dbReference type="GO" id="GO:0046872">
    <property type="term" value="F:metal ion binding"/>
    <property type="evidence" value="ECO:0007669"/>
    <property type="project" value="InterPro"/>
</dbReference>
<dbReference type="FunFam" id="3.40.50.1970:FF:000003">
    <property type="entry name" value="Alcohol dehydrogenase, iron-containing"/>
    <property type="match status" value="1"/>
</dbReference>
<dbReference type="Proteomes" id="UP000256388">
    <property type="component" value="Unassembled WGS sequence"/>
</dbReference>
<dbReference type="InterPro" id="IPR056798">
    <property type="entry name" value="ADH_Fe_C"/>
</dbReference>
<feature type="domain" description="Fe-containing alcohol dehydrogenase-like C-terminal" evidence="3">
    <location>
        <begin position="189"/>
        <end position="388"/>
    </location>
</feature>
<sequence>MLNFELEFPTKLIFGKGSVDKVGKEVAKYGKKVLIHHDGGDYLKELLGKVKGLLEAEGLTVLELGGVVPNPRYSLIQKGVALCRKENVDFVLAIGGGSVMDSSKSIAFFTKNDGELADFAHYKKMSPDCLPLGTIVTMPGTGSEISNNAMVVDDRGDTLIKYPLFQNSFRFKFAVMDPELTFSLPLKQTVSGTFDIISHTMERYFNGENHVNLSNRLCEANMLTIMDEIRKVIKDPRNYEARANLFLAAMLGNSPIIEMGAASDWAVHNIENPVTTSFQKTHGSTLAIITPAWMKYVYKRDLPKYAEFATRVMGVPADFYDLETTALRGIEALEQFIKEIGLPTRLSEIGVTEDSFEMLADHATVDIGVERIGMVSQLTRDEVLEIYQLAK</sequence>
<keyword evidence="5" id="KW-1185">Reference proteome</keyword>
<protein>
    <submittedName>
        <fullName evidence="4">Uncharacterized protein</fullName>
    </submittedName>
</protein>
<gene>
    <name evidence="4" type="ORF">DFR64_1503</name>
</gene>
<evidence type="ECO:0000259" key="3">
    <source>
        <dbReference type="Pfam" id="PF25137"/>
    </source>
</evidence>
<reference evidence="4 5" key="1">
    <citation type="submission" date="2018-08" db="EMBL/GenBank/DDBJ databases">
        <title>Genomic Encyclopedia of Type Strains, Phase IV (KMG-IV): sequencing the most valuable type-strain genomes for metagenomic binning, comparative biology and taxonomic classification.</title>
        <authorList>
            <person name="Goeker M."/>
        </authorList>
    </citation>
    <scope>NUCLEOTIDE SEQUENCE [LARGE SCALE GENOMIC DNA]</scope>
    <source>
        <strain evidence="4 5">DSM 23923</strain>
    </source>
</reference>
<proteinExistence type="predicted"/>
<comment type="caution">
    <text evidence="4">The sequence shown here is derived from an EMBL/GenBank/DDBJ whole genome shotgun (WGS) entry which is preliminary data.</text>
</comment>
<dbReference type="PROSITE" id="PS00913">
    <property type="entry name" value="ADH_IRON_1"/>
    <property type="match status" value="1"/>
</dbReference>
<evidence type="ECO:0000313" key="5">
    <source>
        <dbReference type="Proteomes" id="UP000256388"/>
    </source>
</evidence>
<feature type="domain" description="Alcohol dehydrogenase iron-type/glycerol dehydrogenase GldA" evidence="2">
    <location>
        <begin position="9"/>
        <end position="178"/>
    </location>
</feature>
<dbReference type="SUPFAM" id="SSF56796">
    <property type="entry name" value="Dehydroquinate synthase-like"/>
    <property type="match status" value="1"/>
</dbReference>
<dbReference type="GO" id="GO:1990362">
    <property type="term" value="F:butanol dehydrogenase (NAD+) activity"/>
    <property type="evidence" value="ECO:0007669"/>
    <property type="project" value="InterPro"/>
</dbReference>
<dbReference type="InterPro" id="IPR044731">
    <property type="entry name" value="BDH-like"/>
</dbReference>
<dbReference type="GO" id="GO:0005829">
    <property type="term" value="C:cytosol"/>
    <property type="evidence" value="ECO:0007669"/>
    <property type="project" value="TreeGrafter"/>
</dbReference>
<name>A0A347ZRA4_9CHLR</name>
<dbReference type="Pfam" id="PF00465">
    <property type="entry name" value="Fe-ADH"/>
    <property type="match status" value="1"/>
</dbReference>
<dbReference type="PANTHER" id="PTHR43633">
    <property type="entry name" value="ALCOHOL DEHYDROGENASE YQHD"/>
    <property type="match status" value="1"/>
</dbReference>
<dbReference type="InterPro" id="IPR018211">
    <property type="entry name" value="ADH_Fe_CS"/>
</dbReference>
<dbReference type="GO" id="GO:1990002">
    <property type="term" value="F:methylglyoxal reductase (NADPH) (acetol producing) activity"/>
    <property type="evidence" value="ECO:0007669"/>
    <property type="project" value="TreeGrafter"/>
</dbReference>
<keyword evidence="1" id="KW-0560">Oxidoreductase</keyword>
<organism evidence="4 5">
    <name type="scientific">Pelolinea submarina</name>
    <dbReference type="NCBI Taxonomy" id="913107"/>
    <lineage>
        <taxon>Bacteria</taxon>
        <taxon>Bacillati</taxon>
        <taxon>Chloroflexota</taxon>
        <taxon>Anaerolineae</taxon>
        <taxon>Anaerolineales</taxon>
        <taxon>Anaerolineaceae</taxon>
        <taxon>Pelolinea</taxon>
    </lineage>
</organism>
<evidence type="ECO:0000259" key="2">
    <source>
        <dbReference type="Pfam" id="PF00465"/>
    </source>
</evidence>
<dbReference type="GO" id="GO:0008106">
    <property type="term" value="F:alcohol dehydrogenase (NADP+) activity"/>
    <property type="evidence" value="ECO:0007669"/>
    <property type="project" value="TreeGrafter"/>
</dbReference>
<dbReference type="InterPro" id="IPR001670">
    <property type="entry name" value="ADH_Fe/GldA"/>
</dbReference>
<dbReference type="Gene3D" id="1.20.1090.10">
    <property type="entry name" value="Dehydroquinate synthase-like - alpha domain"/>
    <property type="match status" value="1"/>
</dbReference>
<dbReference type="CDD" id="cd08187">
    <property type="entry name" value="BDH"/>
    <property type="match status" value="1"/>
</dbReference>
<dbReference type="EMBL" id="QUMS01000001">
    <property type="protein sequence ID" value="REG11611.1"/>
    <property type="molecule type" value="Genomic_DNA"/>
</dbReference>